<evidence type="ECO:0000256" key="4">
    <source>
        <dbReference type="ARBA" id="ARBA00023242"/>
    </source>
</evidence>
<feature type="compositionally biased region" description="Basic and acidic residues" evidence="6">
    <location>
        <begin position="132"/>
        <end position="150"/>
    </location>
</feature>
<dbReference type="GO" id="GO:0000981">
    <property type="term" value="F:DNA-binding transcription factor activity, RNA polymerase II-specific"/>
    <property type="evidence" value="ECO:0007669"/>
    <property type="project" value="InterPro"/>
</dbReference>
<evidence type="ECO:0000256" key="3">
    <source>
        <dbReference type="ARBA" id="ARBA00023163"/>
    </source>
</evidence>
<evidence type="ECO:0000256" key="2">
    <source>
        <dbReference type="ARBA" id="ARBA00023125"/>
    </source>
</evidence>
<dbReference type="SMART" id="SM00066">
    <property type="entry name" value="GAL4"/>
    <property type="match status" value="1"/>
</dbReference>
<dbReference type="SUPFAM" id="SSF57701">
    <property type="entry name" value="Zn2/Cys6 DNA-binding domain"/>
    <property type="match status" value="1"/>
</dbReference>
<dbReference type="GO" id="GO:0003677">
    <property type="term" value="F:DNA binding"/>
    <property type="evidence" value="ECO:0007669"/>
    <property type="project" value="UniProtKB-KW"/>
</dbReference>
<dbReference type="CDD" id="cd00067">
    <property type="entry name" value="GAL4"/>
    <property type="match status" value="1"/>
</dbReference>
<feature type="domain" description="Zn(2)-C6 fungal-type" evidence="7">
    <location>
        <begin position="33"/>
        <end position="62"/>
    </location>
</feature>
<dbReference type="PANTHER" id="PTHR47256">
    <property type="entry name" value="ZN(II)2CYS6 TRANSCRIPTION FACTOR (EUROFUNG)-RELATED"/>
    <property type="match status" value="1"/>
</dbReference>
<dbReference type="Proteomes" id="UP000325434">
    <property type="component" value="Unassembled WGS sequence"/>
</dbReference>
<feature type="coiled-coil region" evidence="5">
    <location>
        <begin position="62"/>
        <end position="98"/>
    </location>
</feature>
<evidence type="ECO:0000313" key="8">
    <source>
        <dbReference type="EMBL" id="KAB8250056.1"/>
    </source>
</evidence>
<evidence type="ECO:0000256" key="6">
    <source>
        <dbReference type="SAM" id="MobiDB-lite"/>
    </source>
</evidence>
<dbReference type="InterPro" id="IPR001138">
    <property type="entry name" value="Zn2Cys6_DnaBD"/>
</dbReference>
<accession>A0A5N6H6C0</accession>
<dbReference type="InterPro" id="IPR036864">
    <property type="entry name" value="Zn2-C6_fun-type_DNA-bd_sf"/>
</dbReference>
<evidence type="ECO:0000256" key="5">
    <source>
        <dbReference type="SAM" id="Coils"/>
    </source>
</evidence>
<dbReference type="Gene3D" id="4.10.240.10">
    <property type="entry name" value="Zn(2)-C6 fungal-type DNA-binding domain"/>
    <property type="match status" value="1"/>
</dbReference>
<keyword evidence="1" id="KW-0805">Transcription regulation</keyword>
<dbReference type="InterPro" id="IPR053187">
    <property type="entry name" value="Notoamide_regulator"/>
</dbReference>
<dbReference type="Pfam" id="PF00172">
    <property type="entry name" value="Zn_clus"/>
    <property type="match status" value="1"/>
</dbReference>
<dbReference type="PANTHER" id="PTHR47256:SF1">
    <property type="entry name" value="ZN(II)2CYS6 TRANSCRIPTION FACTOR (EUROFUNG)"/>
    <property type="match status" value="1"/>
</dbReference>
<keyword evidence="2" id="KW-0238">DNA-binding</keyword>
<sequence length="247" mass="28319">MSATPKWTQVGSSTRAEFERIATLSRRKHSSRACTACQRRKRKCTGEIPCGGCHTYRTACLVDKETDQRRKLQSRRRLAQLEQTSDVLDGLLELLRDENRIGRSDLHGRLRSSRLLSTIYEDICKRRSPHKPANESRNHTESQNDPHERPNITISTRDSSCIKLLTHIPIHQTHQPLYSSEFLSLSSPIHKPQAQHYYGDTKAPVRAQYDDDLANAAVSQPHCREPLFSLQQRDIDGEMLRKLSVQV</sequence>
<proteinExistence type="predicted"/>
<evidence type="ECO:0000256" key="1">
    <source>
        <dbReference type="ARBA" id="ARBA00023015"/>
    </source>
</evidence>
<dbReference type="PROSITE" id="PS50048">
    <property type="entry name" value="ZN2_CY6_FUNGAL_2"/>
    <property type="match status" value="1"/>
</dbReference>
<organism evidence="8">
    <name type="scientific">Aspergillus flavus</name>
    <dbReference type="NCBI Taxonomy" id="5059"/>
    <lineage>
        <taxon>Eukaryota</taxon>
        <taxon>Fungi</taxon>
        <taxon>Dikarya</taxon>
        <taxon>Ascomycota</taxon>
        <taxon>Pezizomycotina</taxon>
        <taxon>Eurotiomycetes</taxon>
        <taxon>Eurotiomycetidae</taxon>
        <taxon>Eurotiales</taxon>
        <taxon>Aspergillaceae</taxon>
        <taxon>Aspergillus</taxon>
        <taxon>Aspergillus subgen. Circumdati</taxon>
    </lineage>
</organism>
<gene>
    <name evidence="8" type="ORF">BDV35DRAFT_342893</name>
</gene>
<dbReference type="GO" id="GO:0009893">
    <property type="term" value="P:positive regulation of metabolic process"/>
    <property type="evidence" value="ECO:0007669"/>
    <property type="project" value="UniProtKB-ARBA"/>
</dbReference>
<feature type="region of interest" description="Disordered" evidence="6">
    <location>
        <begin position="126"/>
        <end position="153"/>
    </location>
</feature>
<evidence type="ECO:0000259" key="7">
    <source>
        <dbReference type="PROSITE" id="PS50048"/>
    </source>
</evidence>
<name>A0A5N6H6C0_ASPFL</name>
<keyword evidence="5" id="KW-0175">Coiled coil</keyword>
<reference evidence="8" key="1">
    <citation type="submission" date="2019-04" db="EMBL/GenBank/DDBJ databases">
        <title>Friends and foes A comparative genomics study of 23 Aspergillus species from section Flavi.</title>
        <authorList>
            <consortium name="DOE Joint Genome Institute"/>
            <person name="Kjaerbolling I."/>
            <person name="Vesth T."/>
            <person name="Frisvad J.C."/>
            <person name="Nybo J.L."/>
            <person name="Theobald S."/>
            <person name="Kildgaard S."/>
            <person name="Isbrandt T."/>
            <person name="Kuo A."/>
            <person name="Sato A."/>
            <person name="Lyhne E.K."/>
            <person name="Kogle M.E."/>
            <person name="Wiebenga A."/>
            <person name="Kun R.S."/>
            <person name="Lubbers R.J."/>
            <person name="Makela M.R."/>
            <person name="Barry K."/>
            <person name="Chovatia M."/>
            <person name="Clum A."/>
            <person name="Daum C."/>
            <person name="Haridas S."/>
            <person name="He G."/>
            <person name="LaButti K."/>
            <person name="Lipzen A."/>
            <person name="Mondo S."/>
            <person name="Riley R."/>
            <person name="Salamov A."/>
            <person name="Simmons B.A."/>
            <person name="Magnuson J.K."/>
            <person name="Henrissat B."/>
            <person name="Mortensen U.H."/>
            <person name="Larsen T.O."/>
            <person name="Devries R.P."/>
            <person name="Grigoriev I.V."/>
            <person name="Machida M."/>
            <person name="Baker S.E."/>
            <person name="Andersen M.R."/>
        </authorList>
    </citation>
    <scope>NUCLEOTIDE SEQUENCE [LARGE SCALE GENOMIC DNA]</scope>
    <source>
        <strain evidence="8">CBS 121.62</strain>
    </source>
</reference>
<keyword evidence="4" id="KW-0539">Nucleus</keyword>
<protein>
    <recommendedName>
        <fullName evidence="7">Zn(2)-C6 fungal-type domain-containing protein</fullName>
    </recommendedName>
</protein>
<keyword evidence="3" id="KW-0804">Transcription</keyword>
<dbReference type="EMBL" id="ML734567">
    <property type="protein sequence ID" value="KAB8250056.1"/>
    <property type="molecule type" value="Genomic_DNA"/>
</dbReference>
<dbReference type="GO" id="GO:0008270">
    <property type="term" value="F:zinc ion binding"/>
    <property type="evidence" value="ECO:0007669"/>
    <property type="project" value="InterPro"/>
</dbReference>
<dbReference type="AlphaFoldDB" id="A0A5N6H6C0"/>